<evidence type="ECO:0000313" key="1">
    <source>
        <dbReference type="EMBL" id="QDL09804.1"/>
    </source>
</evidence>
<dbReference type="AlphaFoldDB" id="A0A856MHT2"/>
<accession>A0A856MHT2</accession>
<organism evidence="1 2">
    <name type="scientific">Brasilonema sennae CENA114</name>
    <dbReference type="NCBI Taxonomy" id="415709"/>
    <lineage>
        <taxon>Bacteria</taxon>
        <taxon>Bacillati</taxon>
        <taxon>Cyanobacteriota</taxon>
        <taxon>Cyanophyceae</taxon>
        <taxon>Nostocales</taxon>
        <taxon>Scytonemataceae</taxon>
        <taxon>Brasilonema</taxon>
        <taxon>Bromeliae group (in: Brasilonema)</taxon>
    </lineage>
</organism>
<protein>
    <submittedName>
        <fullName evidence="1">Uncharacterized protein</fullName>
    </submittedName>
</protein>
<dbReference type="KEGG" id="bsen:DP114_19635"/>
<dbReference type="Proteomes" id="UP000503129">
    <property type="component" value="Chromosome"/>
</dbReference>
<evidence type="ECO:0000313" key="2">
    <source>
        <dbReference type="Proteomes" id="UP000503129"/>
    </source>
</evidence>
<proteinExistence type="predicted"/>
<reference evidence="1 2" key="1">
    <citation type="submission" date="2018-06" db="EMBL/GenBank/DDBJ databases">
        <title>Comparative genomics of Brasilonema spp. strains.</title>
        <authorList>
            <person name="Alvarenga D.O."/>
            <person name="Fiore M.F."/>
            <person name="Varani A.M."/>
        </authorList>
    </citation>
    <scope>NUCLEOTIDE SEQUENCE [LARGE SCALE GENOMIC DNA]</scope>
    <source>
        <strain evidence="1 2">CENA114</strain>
    </source>
</reference>
<name>A0A856MHT2_9CYAN</name>
<sequence length="98" mass="11147">MEEISELLDKIAKVTIATPVGKGERLKGKGFFLFFSPLPFSLQLPRSLLFTDLGLTHELLMNLTLRLLPYVAMTQVRYFCVSPVIVENYSGFQLRPIQ</sequence>
<gene>
    <name evidence="1" type="ORF">DP114_19635</name>
</gene>
<dbReference type="EMBL" id="CP030118">
    <property type="protein sequence ID" value="QDL09804.1"/>
    <property type="molecule type" value="Genomic_DNA"/>
</dbReference>
<keyword evidence="2" id="KW-1185">Reference proteome</keyword>